<organism evidence="8 9">
    <name type="scientific">Prolixibacter denitrificans</name>
    <dbReference type="NCBI Taxonomy" id="1541063"/>
    <lineage>
        <taxon>Bacteria</taxon>
        <taxon>Pseudomonadati</taxon>
        <taxon>Bacteroidota</taxon>
        <taxon>Bacteroidia</taxon>
        <taxon>Marinilabiliales</taxon>
        <taxon>Prolixibacteraceae</taxon>
        <taxon>Prolixibacter</taxon>
    </lineage>
</organism>
<protein>
    <recommendedName>
        <fullName evidence="4 5">Large ribosomal subunit protein uL29</fullName>
    </recommendedName>
</protein>
<comment type="similarity">
    <text evidence="1 5">Belongs to the universal ribosomal protein uL29 family.</text>
</comment>
<dbReference type="SUPFAM" id="SSF46561">
    <property type="entry name" value="Ribosomal protein L29 (L29p)"/>
    <property type="match status" value="1"/>
</dbReference>
<dbReference type="EMBL" id="PYGC01000001">
    <property type="protein sequence ID" value="PSK85194.1"/>
    <property type="molecule type" value="Genomic_DNA"/>
</dbReference>
<dbReference type="GO" id="GO:0006412">
    <property type="term" value="P:translation"/>
    <property type="evidence" value="ECO:0007669"/>
    <property type="project" value="UniProtKB-UniRule"/>
</dbReference>
<name>A0A2P8CJQ2_9BACT</name>
<reference evidence="8 9" key="1">
    <citation type="submission" date="2018-03" db="EMBL/GenBank/DDBJ databases">
        <title>Genomic Encyclopedia of Archaeal and Bacterial Type Strains, Phase II (KMG-II): from individual species to whole genera.</title>
        <authorList>
            <person name="Goeker M."/>
        </authorList>
    </citation>
    <scope>NUCLEOTIDE SEQUENCE [LARGE SCALE GENOMIC DNA]</scope>
    <source>
        <strain evidence="8 9">DSM 27267</strain>
    </source>
</reference>
<dbReference type="GO" id="GO:1990904">
    <property type="term" value="C:ribonucleoprotein complex"/>
    <property type="evidence" value="ECO:0007669"/>
    <property type="project" value="UniProtKB-KW"/>
</dbReference>
<dbReference type="EMBL" id="BLAU01000001">
    <property type="protein sequence ID" value="GET19817.1"/>
    <property type="molecule type" value="Genomic_DNA"/>
</dbReference>
<accession>A0A2P8CJQ2</accession>
<dbReference type="RefSeq" id="WP_025863441.1">
    <property type="nucleotide sequence ID" value="NZ_BLAU01000001.1"/>
</dbReference>
<dbReference type="OrthoDB" id="5296761at2"/>
<dbReference type="NCBIfam" id="TIGR00012">
    <property type="entry name" value="L29"/>
    <property type="match status" value="1"/>
</dbReference>
<dbReference type="PROSITE" id="PS00579">
    <property type="entry name" value="RIBOSOMAL_L29"/>
    <property type="match status" value="1"/>
</dbReference>
<dbReference type="GO" id="GO:0005840">
    <property type="term" value="C:ribosome"/>
    <property type="evidence" value="ECO:0007669"/>
    <property type="project" value="UniProtKB-KW"/>
</dbReference>
<dbReference type="AlphaFoldDB" id="A0A2P8CJQ2"/>
<dbReference type="CDD" id="cd00427">
    <property type="entry name" value="Ribosomal_L29_HIP"/>
    <property type="match status" value="1"/>
</dbReference>
<dbReference type="Pfam" id="PF00831">
    <property type="entry name" value="Ribosomal_L29"/>
    <property type="match status" value="1"/>
</dbReference>
<dbReference type="Proteomes" id="UP000240621">
    <property type="component" value="Unassembled WGS sequence"/>
</dbReference>
<evidence type="ECO:0000256" key="3">
    <source>
        <dbReference type="ARBA" id="ARBA00023274"/>
    </source>
</evidence>
<dbReference type="InterPro" id="IPR036049">
    <property type="entry name" value="Ribosomal_uL29_sf"/>
</dbReference>
<evidence type="ECO:0000313" key="9">
    <source>
        <dbReference type="Proteomes" id="UP000240621"/>
    </source>
</evidence>
<gene>
    <name evidence="5 7" type="primary">rpmC</name>
    <name evidence="8" type="ORF">CLV93_101146</name>
    <name evidence="7" type="ORF">JCM18694_00630</name>
</gene>
<evidence type="ECO:0000313" key="8">
    <source>
        <dbReference type="EMBL" id="PSK85194.1"/>
    </source>
</evidence>
<evidence type="ECO:0000313" key="10">
    <source>
        <dbReference type="Proteomes" id="UP000396862"/>
    </source>
</evidence>
<feature type="coiled-coil region" evidence="6">
    <location>
        <begin position="11"/>
        <end position="63"/>
    </location>
</feature>
<keyword evidence="3 5" id="KW-0687">Ribonucleoprotein</keyword>
<dbReference type="HAMAP" id="MF_00374">
    <property type="entry name" value="Ribosomal_uL29"/>
    <property type="match status" value="1"/>
</dbReference>
<keyword evidence="10" id="KW-1185">Reference proteome</keyword>
<evidence type="ECO:0000256" key="4">
    <source>
        <dbReference type="ARBA" id="ARBA00035204"/>
    </source>
</evidence>
<keyword evidence="2 5" id="KW-0689">Ribosomal protein</keyword>
<sequence>MKTSEIRELTTAEIVEKIDNANEELVRMKMNHAVSPLDNPLRIRHTRRDIARLQTELRKRQLEEK</sequence>
<evidence type="ECO:0000256" key="6">
    <source>
        <dbReference type="SAM" id="Coils"/>
    </source>
</evidence>
<comment type="caution">
    <text evidence="8">The sequence shown here is derived from an EMBL/GenBank/DDBJ whole genome shotgun (WGS) entry which is preliminary data.</text>
</comment>
<evidence type="ECO:0000256" key="2">
    <source>
        <dbReference type="ARBA" id="ARBA00022980"/>
    </source>
</evidence>
<dbReference type="Gene3D" id="1.10.287.310">
    <property type="match status" value="1"/>
</dbReference>
<reference evidence="7 10" key="2">
    <citation type="submission" date="2019-10" db="EMBL/GenBank/DDBJ databases">
        <title>Prolixibacter strains distinguished by the presence of nitrate reductase genes were adept at nitrate-dependent anaerobic corrosion of metallic iron and carbon steel.</title>
        <authorList>
            <person name="Iino T."/>
            <person name="Shono N."/>
            <person name="Ito K."/>
            <person name="Nakamura R."/>
            <person name="Sueoka K."/>
            <person name="Harayama S."/>
            <person name="Ohkuma M."/>
        </authorList>
    </citation>
    <scope>NUCLEOTIDE SEQUENCE [LARGE SCALE GENOMIC DNA]</scope>
    <source>
        <strain evidence="7 10">MIC1-1</strain>
    </source>
</reference>
<dbReference type="InterPro" id="IPR018254">
    <property type="entry name" value="Ribosomal_uL29_CS"/>
</dbReference>
<dbReference type="GO" id="GO:0003735">
    <property type="term" value="F:structural constituent of ribosome"/>
    <property type="evidence" value="ECO:0007669"/>
    <property type="project" value="InterPro"/>
</dbReference>
<proteinExistence type="inferred from homology"/>
<dbReference type="Proteomes" id="UP000396862">
    <property type="component" value="Unassembled WGS sequence"/>
</dbReference>
<dbReference type="InterPro" id="IPR001854">
    <property type="entry name" value="Ribosomal_uL29"/>
</dbReference>
<evidence type="ECO:0000256" key="1">
    <source>
        <dbReference type="ARBA" id="ARBA00009254"/>
    </source>
</evidence>
<evidence type="ECO:0000256" key="5">
    <source>
        <dbReference type="HAMAP-Rule" id="MF_00374"/>
    </source>
</evidence>
<keyword evidence="6" id="KW-0175">Coiled coil</keyword>
<evidence type="ECO:0000313" key="7">
    <source>
        <dbReference type="EMBL" id="GET19817.1"/>
    </source>
</evidence>